<feature type="transmembrane region" description="Helical" evidence="1">
    <location>
        <begin position="100"/>
        <end position="118"/>
    </location>
</feature>
<dbReference type="EMBL" id="UHAP01000001">
    <property type="protein sequence ID" value="SUK35957.1"/>
    <property type="molecule type" value="Genomic_DNA"/>
</dbReference>
<feature type="transmembrane region" description="Helical" evidence="1">
    <location>
        <begin position="194"/>
        <end position="214"/>
    </location>
</feature>
<name>A0A380DNK6_STAAU</name>
<evidence type="ECO:0000313" key="2">
    <source>
        <dbReference type="EMBL" id="SUK35957.1"/>
    </source>
</evidence>
<gene>
    <name evidence="2" type="ORF">NCTC6133_00807</name>
</gene>
<dbReference type="Proteomes" id="UP000255091">
    <property type="component" value="Unassembled WGS sequence"/>
</dbReference>
<evidence type="ECO:0000313" key="3">
    <source>
        <dbReference type="Proteomes" id="UP000255091"/>
    </source>
</evidence>
<sequence>MKSTAQLTKENNVKSLRLSNTDREIFENYMTYMRSDFRVNPHDTELIINRILKQLLSAEQHGLLALDFFNHDPKAHAIKELKAMPNETFKNIFKYIYQHIVLLIGIVSFLKGFLGFFMEKSGSNLYFVSFPFSVVVGFFIVFLFIWFSFKTIQLQCFNNSNWIWIFTYLAIILLIVGFFYVFFIPQSLLAFGPYIQVSNWVFIIFSFIVMPIGLRIEKIFRKNILIHFYKQKAYYIIC</sequence>
<reference evidence="2 3" key="1">
    <citation type="submission" date="2018-06" db="EMBL/GenBank/DDBJ databases">
        <authorList>
            <consortium name="Pathogen Informatics"/>
            <person name="Doyle S."/>
        </authorList>
    </citation>
    <scope>NUCLEOTIDE SEQUENCE [LARGE SCALE GENOMIC DNA]</scope>
    <source>
        <strain evidence="2 3">NCTC6133</strain>
    </source>
</reference>
<dbReference type="SUPFAM" id="SSF158560">
    <property type="entry name" value="BH3980-like"/>
    <property type="match status" value="1"/>
</dbReference>
<organism evidence="2 3">
    <name type="scientific">Staphylococcus aureus</name>
    <dbReference type="NCBI Taxonomy" id="1280"/>
    <lineage>
        <taxon>Bacteria</taxon>
        <taxon>Bacillati</taxon>
        <taxon>Bacillota</taxon>
        <taxon>Bacilli</taxon>
        <taxon>Bacillales</taxon>
        <taxon>Staphylococcaceae</taxon>
        <taxon>Staphylococcus</taxon>
    </lineage>
</organism>
<feature type="transmembrane region" description="Helical" evidence="1">
    <location>
        <begin position="161"/>
        <end position="182"/>
    </location>
</feature>
<proteinExistence type="predicted"/>
<dbReference type="AlphaFoldDB" id="A0A380DNK6"/>
<accession>A0A380DNK6</accession>
<keyword evidence="1" id="KW-0812">Transmembrane</keyword>
<feature type="transmembrane region" description="Helical" evidence="1">
    <location>
        <begin position="124"/>
        <end position="149"/>
    </location>
</feature>
<protein>
    <submittedName>
        <fullName evidence="2">Membrane protein</fullName>
    </submittedName>
</protein>
<evidence type="ECO:0000256" key="1">
    <source>
        <dbReference type="SAM" id="Phobius"/>
    </source>
</evidence>
<keyword evidence="1" id="KW-1133">Transmembrane helix</keyword>
<keyword evidence="1" id="KW-0472">Membrane</keyword>